<dbReference type="RefSeq" id="WP_307472573.1">
    <property type="nucleotide sequence ID" value="NZ_JAUSUB010000003.1"/>
</dbReference>
<dbReference type="EMBL" id="JAUSUB010000003">
    <property type="protein sequence ID" value="MDQ0269195.1"/>
    <property type="molecule type" value="Genomic_DNA"/>
</dbReference>
<dbReference type="InterPro" id="IPR010461">
    <property type="entry name" value="ComK"/>
</dbReference>
<gene>
    <name evidence="1" type="ORF">J2S17_001065</name>
</gene>
<evidence type="ECO:0000313" key="1">
    <source>
        <dbReference type="EMBL" id="MDQ0269195.1"/>
    </source>
</evidence>
<dbReference type="Pfam" id="PF06338">
    <property type="entry name" value="ComK"/>
    <property type="match status" value="1"/>
</dbReference>
<protein>
    <submittedName>
        <fullName evidence="1">Competence transcription factor ComK</fullName>
    </submittedName>
</protein>
<comment type="caution">
    <text evidence="1">The sequence shown here is derived from an EMBL/GenBank/DDBJ whole genome shotgun (WGS) entry which is preliminary data.</text>
</comment>
<organism evidence="1 2">
    <name type="scientific">Cytobacillus purgationiresistens</name>
    <dbReference type="NCBI Taxonomy" id="863449"/>
    <lineage>
        <taxon>Bacteria</taxon>
        <taxon>Bacillati</taxon>
        <taxon>Bacillota</taxon>
        <taxon>Bacilli</taxon>
        <taxon>Bacillales</taxon>
        <taxon>Bacillaceae</taxon>
        <taxon>Cytobacillus</taxon>
    </lineage>
</organism>
<reference evidence="1 2" key="1">
    <citation type="submission" date="2023-07" db="EMBL/GenBank/DDBJ databases">
        <title>Genomic Encyclopedia of Type Strains, Phase IV (KMG-IV): sequencing the most valuable type-strain genomes for metagenomic binning, comparative biology and taxonomic classification.</title>
        <authorList>
            <person name="Goeker M."/>
        </authorList>
    </citation>
    <scope>NUCLEOTIDE SEQUENCE [LARGE SCALE GENOMIC DNA]</scope>
    <source>
        <strain evidence="1 2">DSM 23494</strain>
    </source>
</reference>
<name>A0ABU0AGI2_9BACI</name>
<proteinExistence type="predicted"/>
<sequence length="190" mass="21874">MNDHIVNRHTVFILGEYQSDGSLFTRVVEENRTFLAERKPIQVLDATLNRIGFNFEGAIKGARSILGKRNKPPIILNPTLGICMFPIKSPHKDDCIWFNPNHIFKTNEIGRQTEVVFSNGHSIKVDLKVTAFNNKVQMADQLIKITTKNASNPTTHYLRPKKGYEITKEKNGKYNFDIFEKEYEYEGEKV</sequence>
<accession>A0ABU0AGI2</accession>
<keyword evidence="2" id="KW-1185">Reference proteome</keyword>
<evidence type="ECO:0000313" key="2">
    <source>
        <dbReference type="Proteomes" id="UP001238088"/>
    </source>
</evidence>
<dbReference type="Proteomes" id="UP001238088">
    <property type="component" value="Unassembled WGS sequence"/>
</dbReference>